<protein>
    <submittedName>
        <fullName evidence="1">Uncharacterized protein</fullName>
    </submittedName>
</protein>
<dbReference type="RefSeq" id="XP_007401406.1">
    <property type="nucleotide sequence ID" value="XM_007401344.1"/>
</dbReference>
<reference evidence="1 2" key="1">
    <citation type="journal article" date="2012" name="BMC Genomics">
        <title>Comparative genomics of the white-rot fungi, Phanerochaete carnosa and P. chrysosporium, to elucidate the genetic basis of the distinct wood types they colonize.</title>
        <authorList>
            <person name="Suzuki H."/>
            <person name="MacDonald J."/>
            <person name="Syed K."/>
            <person name="Salamov A."/>
            <person name="Hori C."/>
            <person name="Aerts A."/>
            <person name="Henrissat B."/>
            <person name="Wiebenga A."/>
            <person name="vanKuyk P.A."/>
            <person name="Barry K."/>
            <person name="Lindquist E."/>
            <person name="LaButti K."/>
            <person name="Lapidus A."/>
            <person name="Lucas S."/>
            <person name="Coutinho P."/>
            <person name="Gong Y."/>
            <person name="Samejima M."/>
            <person name="Mahadevan R."/>
            <person name="Abou-Zaid M."/>
            <person name="de Vries R.P."/>
            <person name="Igarashi K."/>
            <person name="Yadav J.S."/>
            <person name="Grigoriev I.V."/>
            <person name="Master E.R."/>
        </authorList>
    </citation>
    <scope>NUCLEOTIDE SEQUENCE [LARGE SCALE GENOMIC DNA]</scope>
    <source>
        <strain evidence="1 2">HHB-10118-sp</strain>
    </source>
</reference>
<dbReference type="EMBL" id="JH930479">
    <property type="protein sequence ID" value="EKM50218.1"/>
    <property type="molecule type" value="Genomic_DNA"/>
</dbReference>
<name>K5VG76_PHACS</name>
<accession>K5VG76</accession>
<organism evidence="1 2">
    <name type="scientific">Phanerochaete carnosa (strain HHB-10118-sp)</name>
    <name type="common">White-rot fungus</name>
    <name type="synonym">Peniophora carnosa</name>
    <dbReference type="NCBI Taxonomy" id="650164"/>
    <lineage>
        <taxon>Eukaryota</taxon>
        <taxon>Fungi</taxon>
        <taxon>Dikarya</taxon>
        <taxon>Basidiomycota</taxon>
        <taxon>Agaricomycotina</taxon>
        <taxon>Agaricomycetes</taxon>
        <taxon>Polyporales</taxon>
        <taxon>Phanerochaetaceae</taxon>
        <taxon>Phanerochaete</taxon>
    </lineage>
</organism>
<evidence type="ECO:0000313" key="1">
    <source>
        <dbReference type="EMBL" id="EKM50218.1"/>
    </source>
</evidence>
<feature type="non-terminal residue" evidence="1">
    <location>
        <position position="73"/>
    </location>
</feature>
<dbReference type="Proteomes" id="UP000008370">
    <property type="component" value="Unassembled WGS sequence"/>
</dbReference>
<gene>
    <name evidence="1" type="ORF">PHACADRAFT_130917</name>
</gene>
<proteinExistence type="predicted"/>
<evidence type="ECO:0000313" key="2">
    <source>
        <dbReference type="Proteomes" id="UP000008370"/>
    </source>
</evidence>
<dbReference type="InParanoid" id="K5VG76"/>
<dbReference type="OrthoDB" id="2792206at2759"/>
<dbReference type="HOGENOM" id="CLU_155374_1_1_1"/>
<dbReference type="GeneID" id="18908182"/>
<dbReference type="KEGG" id="pco:PHACADRAFT_130917"/>
<keyword evidence="2" id="KW-1185">Reference proteome</keyword>
<sequence>YGILPHPLLYVEWYTPFLRVDGISQLFQVSRSTRNRRPNATIISADRVVGVCHLPRQCGKEISRDWTSENIPD</sequence>
<dbReference type="AlphaFoldDB" id="K5VG76"/>
<feature type="non-terminal residue" evidence="1">
    <location>
        <position position="1"/>
    </location>
</feature>